<keyword evidence="2" id="KW-0812">Transmembrane</keyword>
<organism evidence="3">
    <name type="scientific">freshwater metagenome</name>
    <dbReference type="NCBI Taxonomy" id="449393"/>
    <lineage>
        <taxon>unclassified sequences</taxon>
        <taxon>metagenomes</taxon>
        <taxon>ecological metagenomes</taxon>
    </lineage>
</organism>
<feature type="transmembrane region" description="Helical" evidence="2">
    <location>
        <begin position="331"/>
        <end position="352"/>
    </location>
</feature>
<keyword evidence="2" id="KW-0472">Membrane</keyword>
<keyword evidence="2" id="KW-1133">Transmembrane helix</keyword>
<dbReference type="Gene3D" id="2.60.40.230">
    <property type="entry name" value="Neocarzinostatin-like"/>
    <property type="match status" value="1"/>
</dbReference>
<sequence length="362" mass="35968">MPGRTLIRRAAAAGVLAVLLAPAPAHADSRVSVGNADGAAAVDPTYATTLTVRGSGFQSVRGGHGGVYVFFGTVSGRWRPSQGGATGRDYFYVPDSEAADNQGFQRFVAFPGSDTAASANGGVMTANGSWSARLVVPGAVFEAFDRAGGSRSIDCRRVTCGVITVGAHGVVNANNETFTPVDVRSLYDRAPAPSVEPAASPGVEEPSLSSGSASGSASDPSVTPGGPSLEVDRSAAAAGHVLAFAATGLPAGSQVSAVLDEGAAGAGPFVVGADGQVAGVLTVPVDTTAGTHELRLFGVADAPSVRFAVRADAPTAEVTAAAVTDDGPEPIALAFVAVAAAALIGAVVRLVVLRRRSSDATS</sequence>
<protein>
    <submittedName>
        <fullName evidence="3">Unannotated protein</fullName>
    </submittedName>
</protein>
<accession>A0A6J6S3J2</accession>
<dbReference type="EMBL" id="CAEZXR010000367">
    <property type="protein sequence ID" value="CAB4729099.1"/>
    <property type="molecule type" value="Genomic_DNA"/>
</dbReference>
<dbReference type="AlphaFoldDB" id="A0A6J6S3J2"/>
<gene>
    <name evidence="3" type="ORF">UFOPK2579_02465</name>
</gene>
<proteinExistence type="predicted"/>
<feature type="region of interest" description="Disordered" evidence="1">
    <location>
        <begin position="192"/>
        <end position="230"/>
    </location>
</feature>
<reference evidence="3" key="1">
    <citation type="submission" date="2020-05" db="EMBL/GenBank/DDBJ databases">
        <authorList>
            <person name="Chiriac C."/>
            <person name="Salcher M."/>
            <person name="Ghai R."/>
            <person name="Kavagutti S V."/>
        </authorList>
    </citation>
    <scope>NUCLEOTIDE SEQUENCE</scope>
</reference>
<feature type="compositionally biased region" description="Low complexity" evidence="1">
    <location>
        <begin position="192"/>
        <end position="221"/>
    </location>
</feature>
<evidence type="ECO:0000256" key="1">
    <source>
        <dbReference type="SAM" id="MobiDB-lite"/>
    </source>
</evidence>
<evidence type="ECO:0000313" key="3">
    <source>
        <dbReference type="EMBL" id="CAB4729099.1"/>
    </source>
</evidence>
<evidence type="ECO:0000256" key="2">
    <source>
        <dbReference type="SAM" id="Phobius"/>
    </source>
</evidence>
<name>A0A6J6S3J2_9ZZZZ</name>